<protein>
    <recommendedName>
        <fullName evidence="2">non-specific serine/threonine protein kinase</fullName>
        <ecNumber evidence="2">2.7.11.1</ecNumber>
    </recommendedName>
</protein>
<dbReference type="InterPro" id="IPR008271">
    <property type="entry name" value="Ser/Thr_kinase_AS"/>
</dbReference>
<dbReference type="OrthoDB" id="3673723at2759"/>
<dbReference type="Proteomes" id="UP000800094">
    <property type="component" value="Unassembled WGS sequence"/>
</dbReference>
<dbReference type="PROSITE" id="PS50011">
    <property type="entry name" value="PROTEIN_KINASE_DOM"/>
    <property type="match status" value="1"/>
</dbReference>
<feature type="compositionally biased region" description="Polar residues" evidence="9">
    <location>
        <begin position="215"/>
        <end position="225"/>
    </location>
</feature>
<dbReference type="Gene3D" id="1.10.510.10">
    <property type="entry name" value="Transferase(Phosphotransferase) domain 1"/>
    <property type="match status" value="1"/>
</dbReference>
<dbReference type="GO" id="GO:0005524">
    <property type="term" value="F:ATP binding"/>
    <property type="evidence" value="ECO:0007669"/>
    <property type="project" value="UniProtKB-UniRule"/>
</dbReference>
<dbReference type="GO" id="GO:0005634">
    <property type="term" value="C:nucleus"/>
    <property type="evidence" value="ECO:0007669"/>
    <property type="project" value="TreeGrafter"/>
</dbReference>
<dbReference type="InterPro" id="IPR036770">
    <property type="entry name" value="Ankyrin_rpt-contain_sf"/>
</dbReference>
<dbReference type="Gene3D" id="1.25.40.20">
    <property type="entry name" value="Ankyrin repeat-containing domain"/>
    <property type="match status" value="1"/>
</dbReference>
<keyword evidence="5 11" id="KW-0418">Kinase</keyword>
<dbReference type="InterPro" id="IPR011009">
    <property type="entry name" value="Kinase-like_dom_sf"/>
</dbReference>
<dbReference type="InterPro" id="IPR002110">
    <property type="entry name" value="Ankyrin_rpt"/>
</dbReference>
<dbReference type="PROSITE" id="PS00108">
    <property type="entry name" value="PROTEIN_KINASE_ST"/>
    <property type="match status" value="1"/>
</dbReference>
<dbReference type="SMART" id="SM00248">
    <property type="entry name" value="ANK"/>
    <property type="match status" value="5"/>
</dbReference>
<dbReference type="GO" id="GO:0044732">
    <property type="term" value="C:mitotic spindle pole body"/>
    <property type="evidence" value="ECO:0007669"/>
    <property type="project" value="TreeGrafter"/>
</dbReference>
<evidence type="ECO:0000256" key="8">
    <source>
        <dbReference type="PROSITE-ProRule" id="PRU10141"/>
    </source>
</evidence>
<evidence type="ECO:0000256" key="5">
    <source>
        <dbReference type="ARBA" id="ARBA00022777"/>
    </source>
</evidence>
<dbReference type="GeneID" id="54589555"/>
<evidence type="ECO:0000313" key="12">
    <source>
        <dbReference type="Proteomes" id="UP000800094"/>
    </source>
</evidence>
<dbReference type="PROSITE" id="PS50297">
    <property type="entry name" value="ANK_REP_REGION"/>
    <property type="match status" value="3"/>
</dbReference>
<proteinExistence type="inferred from homology"/>
<feature type="repeat" description="ANK" evidence="7">
    <location>
        <begin position="777"/>
        <end position="809"/>
    </location>
</feature>
<dbReference type="SMART" id="SM00220">
    <property type="entry name" value="S_TKc"/>
    <property type="match status" value="1"/>
</dbReference>
<reference evidence="11" key="1">
    <citation type="journal article" date="2020" name="Stud. Mycol.">
        <title>101 Dothideomycetes genomes: a test case for predicting lifestyles and emergence of pathogens.</title>
        <authorList>
            <person name="Haridas S."/>
            <person name="Albert R."/>
            <person name="Binder M."/>
            <person name="Bloem J."/>
            <person name="Labutti K."/>
            <person name="Salamov A."/>
            <person name="Andreopoulos B."/>
            <person name="Baker S."/>
            <person name="Barry K."/>
            <person name="Bills G."/>
            <person name="Bluhm B."/>
            <person name="Cannon C."/>
            <person name="Castanera R."/>
            <person name="Culley D."/>
            <person name="Daum C."/>
            <person name="Ezra D."/>
            <person name="Gonzalez J."/>
            <person name="Henrissat B."/>
            <person name="Kuo A."/>
            <person name="Liang C."/>
            <person name="Lipzen A."/>
            <person name="Lutzoni F."/>
            <person name="Magnuson J."/>
            <person name="Mondo S."/>
            <person name="Nolan M."/>
            <person name="Ohm R."/>
            <person name="Pangilinan J."/>
            <person name="Park H.-J."/>
            <person name="Ramirez L."/>
            <person name="Alfaro M."/>
            <person name="Sun H."/>
            <person name="Tritt A."/>
            <person name="Yoshinaga Y."/>
            <person name="Zwiers L.-H."/>
            <person name="Turgeon B."/>
            <person name="Goodwin S."/>
            <person name="Spatafora J."/>
            <person name="Crous P."/>
            <person name="Grigoriev I."/>
        </authorList>
    </citation>
    <scope>NUCLEOTIDE SEQUENCE</scope>
    <source>
        <strain evidence="11">CBS 122368</strain>
    </source>
</reference>
<evidence type="ECO:0000256" key="7">
    <source>
        <dbReference type="PROSITE-ProRule" id="PRU00023"/>
    </source>
</evidence>
<keyword evidence="7" id="KW-0040">ANK repeat</keyword>
<dbReference type="EMBL" id="ML987200">
    <property type="protein sequence ID" value="KAF2245473.1"/>
    <property type="molecule type" value="Genomic_DNA"/>
</dbReference>
<evidence type="ECO:0000256" key="2">
    <source>
        <dbReference type="ARBA" id="ARBA00012513"/>
    </source>
</evidence>
<feature type="repeat" description="ANK" evidence="7">
    <location>
        <begin position="843"/>
        <end position="875"/>
    </location>
</feature>
<dbReference type="Pfam" id="PF00069">
    <property type="entry name" value="Pkinase"/>
    <property type="match status" value="1"/>
</dbReference>
<feature type="compositionally biased region" description="Polar residues" evidence="9">
    <location>
        <begin position="80"/>
        <end position="91"/>
    </location>
</feature>
<dbReference type="PANTHER" id="PTHR43671:SF13">
    <property type="entry name" value="SERINE_THREONINE-PROTEIN KINASE NEK2"/>
    <property type="match status" value="1"/>
</dbReference>
<evidence type="ECO:0000259" key="10">
    <source>
        <dbReference type="PROSITE" id="PS50011"/>
    </source>
</evidence>
<evidence type="ECO:0000313" key="11">
    <source>
        <dbReference type="EMBL" id="KAF2245473.1"/>
    </source>
</evidence>
<feature type="domain" description="Protein kinase" evidence="10">
    <location>
        <begin position="233"/>
        <end position="541"/>
    </location>
</feature>
<keyword evidence="4 8" id="KW-0547">Nucleotide-binding</keyword>
<dbReference type="GO" id="GO:0005737">
    <property type="term" value="C:cytoplasm"/>
    <property type="evidence" value="ECO:0007669"/>
    <property type="project" value="TreeGrafter"/>
</dbReference>
<feature type="binding site" evidence="8">
    <location>
        <position position="262"/>
    </location>
    <ligand>
        <name>ATP</name>
        <dbReference type="ChEBI" id="CHEBI:30616"/>
    </ligand>
</feature>
<keyword evidence="3" id="KW-0808">Transferase</keyword>
<dbReference type="Pfam" id="PF12796">
    <property type="entry name" value="Ank_2"/>
    <property type="match status" value="1"/>
</dbReference>
<keyword evidence="6 8" id="KW-0067">ATP-binding</keyword>
<dbReference type="PROSITE" id="PS50088">
    <property type="entry name" value="ANK_REPEAT"/>
    <property type="match status" value="3"/>
</dbReference>
<dbReference type="AlphaFoldDB" id="A0A6A6I7F5"/>
<dbReference type="PANTHER" id="PTHR43671">
    <property type="entry name" value="SERINE/THREONINE-PROTEIN KINASE NEK"/>
    <property type="match status" value="1"/>
</dbReference>
<evidence type="ECO:0000256" key="3">
    <source>
        <dbReference type="ARBA" id="ARBA00022679"/>
    </source>
</evidence>
<sequence length="913" mass="100374">MLCIPVAQFTGFLAHKGNGSTGPLTCYVHITMEERPRTSVMAGTMKINFTESPEGHQVFAFGSSTDLTARKAQGVPQGRLSRSTSGSQKGSTPIKETHPGPPRKATSLPLRRRAPPLHHINEINAALRRPHGTPSATRETAVEAHVRTNGINVEKTDEKDLMPDTENYDLYCGPDGSLPSGKQTLSTAMSASYNSDSGIPGSSIDASAGPKSDSETSLYPTSAHTSCPPHRFRKEGQRLGFGSYGSVYKITCIQCNRVFARKDIRLISAKREKHLCEMDAELNCYMTLNHPHILEYVHHARSVDDQLLQIFTEYCEFKDLFTFMNESQGFFPDGFTWLILHALASALCRCHHGLQTVHGEGSLYTYQGFEAPWEPVIHRDIKPGNILLARSKEEGEDSDNPKSTTGKVPKLGDFGASFRYCDGGKAPSTGAGTERYWAPEIRDEKEQLTGRITVWSTKSDIWAVGMVLHQILTGDLPRMPQPETCNARMILLKEELNPRKAAPEALAKITTECLDPKPEGRPTALQILAVALKSDTSEPGLRRSESFWETLAAVAYASENPKTELVSQTVRYFATEYLYLMSDTTFSAKEACLIMSLIATFCRGGAYVRHANSLSRNFTGELEHGTIFHALASLSSRDRETCKLAWEVTKWPSSKLLSSLVLRKTKSDLLPSTLAALRGSTEQAIALSQLEELERSAESSAAIIRAEKETREKAEAHARNEFECLFHLLTDGNTRTYTMLQGESAKAMVRSARIGFTNIVRKLVEMGVNPSLKFGQRQETALHYFAHAGDEASVLLLLDHGTEVNGRDAKSCTPLHWAAWAGQERMVQTLIGKGADVNAEDYEGRTPLFGAAGGGYVGVVRALLVRGASCSIAGGKKKETPLQRAEKRKFEEIVVLLRGKMEGSNIHSNSTSS</sequence>
<accession>A0A6A6I7F5</accession>
<gene>
    <name evidence="11" type="ORF">BU26DRAFT_69099</name>
</gene>
<dbReference type="RefSeq" id="XP_033680477.1">
    <property type="nucleotide sequence ID" value="XM_033836225.1"/>
</dbReference>
<dbReference type="InterPro" id="IPR017441">
    <property type="entry name" value="Protein_kinase_ATP_BS"/>
</dbReference>
<dbReference type="Gene3D" id="3.30.200.20">
    <property type="entry name" value="Phosphorylase Kinase, domain 1"/>
    <property type="match status" value="1"/>
</dbReference>
<organism evidence="11 12">
    <name type="scientific">Trematosphaeria pertusa</name>
    <dbReference type="NCBI Taxonomy" id="390896"/>
    <lineage>
        <taxon>Eukaryota</taxon>
        <taxon>Fungi</taxon>
        <taxon>Dikarya</taxon>
        <taxon>Ascomycota</taxon>
        <taxon>Pezizomycotina</taxon>
        <taxon>Dothideomycetes</taxon>
        <taxon>Pleosporomycetidae</taxon>
        <taxon>Pleosporales</taxon>
        <taxon>Massarineae</taxon>
        <taxon>Trematosphaeriaceae</taxon>
        <taxon>Trematosphaeria</taxon>
    </lineage>
</organism>
<dbReference type="CDD" id="cd00180">
    <property type="entry name" value="PKc"/>
    <property type="match status" value="1"/>
</dbReference>
<keyword evidence="12" id="KW-1185">Reference proteome</keyword>
<evidence type="ECO:0000256" key="1">
    <source>
        <dbReference type="ARBA" id="ARBA00010886"/>
    </source>
</evidence>
<dbReference type="InterPro" id="IPR050660">
    <property type="entry name" value="NEK_Ser/Thr_kinase"/>
</dbReference>
<comment type="similarity">
    <text evidence="1">Belongs to the protein kinase superfamily. NEK Ser/Thr protein kinase family. NIMA subfamily.</text>
</comment>
<evidence type="ECO:0000256" key="9">
    <source>
        <dbReference type="SAM" id="MobiDB-lite"/>
    </source>
</evidence>
<dbReference type="SUPFAM" id="SSF48403">
    <property type="entry name" value="Ankyrin repeat"/>
    <property type="match status" value="1"/>
</dbReference>
<dbReference type="EC" id="2.7.11.1" evidence="2"/>
<feature type="region of interest" description="Disordered" evidence="9">
    <location>
        <begin position="70"/>
        <end position="109"/>
    </location>
</feature>
<feature type="repeat" description="ANK" evidence="7">
    <location>
        <begin position="810"/>
        <end position="842"/>
    </location>
</feature>
<name>A0A6A6I7F5_9PLEO</name>
<evidence type="ECO:0000256" key="4">
    <source>
        <dbReference type="ARBA" id="ARBA00022741"/>
    </source>
</evidence>
<dbReference type="InterPro" id="IPR000719">
    <property type="entry name" value="Prot_kinase_dom"/>
</dbReference>
<feature type="region of interest" description="Disordered" evidence="9">
    <location>
        <begin position="172"/>
        <end position="231"/>
    </location>
</feature>
<feature type="compositionally biased region" description="Polar residues" evidence="9">
    <location>
        <begin position="180"/>
        <end position="197"/>
    </location>
</feature>
<dbReference type="GO" id="GO:0004674">
    <property type="term" value="F:protein serine/threonine kinase activity"/>
    <property type="evidence" value="ECO:0007669"/>
    <property type="project" value="UniProtKB-EC"/>
</dbReference>
<dbReference type="GO" id="GO:0007059">
    <property type="term" value="P:chromosome segregation"/>
    <property type="evidence" value="ECO:0007669"/>
    <property type="project" value="TreeGrafter"/>
</dbReference>
<dbReference type="SUPFAM" id="SSF56112">
    <property type="entry name" value="Protein kinase-like (PK-like)"/>
    <property type="match status" value="1"/>
</dbReference>
<evidence type="ECO:0000256" key="6">
    <source>
        <dbReference type="ARBA" id="ARBA00022840"/>
    </source>
</evidence>
<feature type="region of interest" description="Disordered" evidence="9">
    <location>
        <begin position="391"/>
        <end position="410"/>
    </location>
</feature>
<dbReference type="PROSITE" id="PS00107">
    <property type="entry name" value="PROTEIN_KINASE_ATP"/>
    <property type="match status" value="1"/>
</dbReference>